<dbReference type="FunCoup" id="A0A6P8YH99">
    <property type="interactions" value="2289"/>
</dbReference>
<proteinExistence type="inferred from homology"/>
<dbReference type="SUPFAM" id="SSF50978">
    <property type="entry name" value="WD40 repeat-like"/>
    <property type="match status" value="1"/>
</dbReference>
<dbReference type="PANTHER" id="PTHR13227">
    <property type="entry name" value="EUKARYOTIC TRANSLATION INITIATION FACTOR 2A"/>
    <property type="match status" value="1"/>
</dbReference>
<reference evidence="13" key="1">
    <citation type="submission" date="2025-08" db="UniProtKB">
        <authorList>
            <consortium name="RefSeq"/>
        </authorList>
    </citation>
    <scope>IDENTIFICATION</scope>
    <source>
        <tissue evidence="13">Total insect</tissue>
    </source>
</reference>
<organism evidence="13">
    <name type="scientific">Thrips palmi</name>
    <name type="common">Melon thrips</name>
    <dbReference type="NCBI Taxonomy" id="161013"/>
    <lineage>
        <taxon>Eukaryota</taxon>
        <taxon>Metazoa</taxon>
        <taxon>Ecdysozoa</taxon>
        <taxon>Arthropoda</taxon>
        <taxon>Hexapoda</taxon>
        <taxon>Insecta</taxon>
        <taxon>Pterygota</taxon>
        <taxon>Neoptera</taxon>
        <taxon>Paraneoptera</taxon>
        <taxon>Thysanoptera</taxon>
        <taxon>Terebrantia</taxon>
        <taxon>Thripoidea</taxon>
        <taxon>Thripidae</taxon>
        <taxon>Thrips</taxon>
    </lineage>
</organism>
<evidence type="ECO:0000256" key="4">
    <source>
        <dbReference type="ARBA" id="ARBA00022540"/>
    </source>
</evidence>
<keyword evidence="8 9" id="KW-0648">Protein biosynthesis</keyword>
<feature type="compositionally biased region" description="Basic and acidic residues" evidence="10">
    <location>
        <begin position="454"/>
        <end position="472"/>
    </location>
</feature>
<dbReference type="PIRSF" id="PIRSF017222">
    <property type="entry name" value="eIF2A"/>
    <property type="match status" value="1"/>
</dbReference>
<dbReference type="CTD" id="83939"/>
<dbReference type="GO" id="GO:0006417">
    <property type="term" value="P:regulation of translation"/>
    <property type="evidence" value="ECO:0007669"/>
    <property type="project" value="UniProtKB-KW"/>
</dbReference>
<feature type="compositionally biased region" description="Low complexity" evidence="10">
    <location>
        <begin position="476"/>
        <end position="485"/>
    </location>
</feature>
<accession>A0A6P8YH99</accession>
<keyword evidence="5" id="KW-0853">WD repeat</keyword>
<evidence type="ECO:0000256" key="1">
    <source>
        <dbReference type="ARBA" id="ARBA00003993"/>
    </source>
</evidence>
<evidence type="ECO:0000256" key="7">
    <source>
        <dbReference type="ARBA" id="ARBA00022845"/>
    </source>
</evidence>
<gene>
    <name evidence="13" type="primary">LOC117640658</name>
</gene>
<keyword evidence="6" id="KW-0677">Repeat</keyword>
<dbReference type="GO" id="GO:0022627">
    <property type="term" value="C:cytosolic small ribosomal subunit"/>
    <property type="evidence" value="ECO:0007669"/>
    <property type="project" value="TreeGrafter"/>
</dbReference>
<dbReference type="InterPro" id="IPR015943">
    <property type="entry name" value="WD40/YVTN_repeat-like_dom_sf"/>
</dbReference>
<dbReference type="Gene3D" id="2.130.10.10">
    <property type="entry name" value="YVTN repeat-like/Quinoprotein amine dehydrogenase"/>
    <property type="match status" value="2"/>
</dbReference>
<dbReference type="GO" id="GO:0043022">
    <property type="term" value="F:ribosome binding"/>
    <property type="evidence" value="ECO:0007669"/>
    <property type="project" value="UniProtKB-UniRule"/>
</dbReference>
<keyword evidence="4 9" id="KW-0396">Initiation factor</keyword>
<evidence type="ECO:0000256" key="2">
    <source>
        <dbReference type="ARBA" id="ARBA00009573"/>
    </source>
</evidence>
<dbReference type="KEGG" id="tpal:117640658"/>
<comment type="similarity">
    <text evidence="2 9">Belongs to the WD repeat EIF2A family.</text>
</comment>
<evidence type="ECO:0000313" key="13">
    <source>
        <dbReference type="RefSeq" id="XP_034233327.1"/>
    </source>
</evidence>
<dbReference type="RefSeq" id="XP_034233327.1">
    <property type="nucleotide sequence ID" value="XM_034377436.1"/>
</dbReference>
<evidence type="ECO:0000256" key="3">
    <source>
        <dbReference type="ARBA" id="ARBA00013819"/>
    </source>
</evidence>
<dbReference type="AlphaFoldDB" id="A0A6P8YH99"/>
<dbReference type="GO" id="GO:0000049">
    <property type="term" value="F:tRNA binding"/>
    <property type="evidence" value="ECO:0007669"/>
    <property type="project" value="UniProtKB-UniRule"/>
</dbReference>
<keyword evidence="7 9" id="KW-0810">Translation regulation</keyword>
<dbReference type="OrthoDB" id="2194683at2759"/>
<dbReference type="GO" id="GO:0003729">
    <property type="term" value="F:mRNA binding"/>
    <property type="evidence" value="ECO:0007669"/>
    <property type="project" value="TreeGrafter"/>
</dbReference>
<dbReference type="InterPro" id="IPR013979">
    <property type="entry name" value="TIF_beta_prop-like"/>
</dbReference>
<evidence type="ECO:0000313" key="12">
    <source>
        <dbReference type="Proteomes" id="UP000515158"/>
    </source>
</evidence>
<sequence length="596" mass="66355">MASPVPVVAAVHLAFRGSTGISINLGPPNYDPVTAFQKDDSKSCKCMLFSPDSKKFAWANGICVKIVSTSTWKVLAELPRPKVSCLKFSPKGTYLMTWEPCITTTAGPGGPNLHIYKSETGELVKEFMQKKQTGWEPQWSQDEKLCGRCVDNELLFYEDCKFDQASLRVRDQKIGTFAIAPGTAPYHVICYMPGKSGAPCFGRLFQYPKFDQQSSLANKSFFQSDKVEIFWNNKGTDALLLTSTEVDKSGSSYYGKTTLHFLNSKESALVVLGKEGPIYSVAWSPKSSEFCVCYGFMPAKVTLYNLKCEPVYEFGTGPRNAIHYNPTGNILILGGFGNLRGGIEVWDAHQRKLVTKLEAPDTTLLEWSPDGKHFMTATTAPRLRMGNGFKIWHYSGALMYERPWNKQEELWEVLWQSFPPGEFKEPQISYKQVEGIQPSQPTASKQVYRPPSARGKESNFKLHDEELPHRPGETPSASSNASKAALKMKKKREAKKAKKAEQLAVGGDAVETLAPSNPATRDQKPPATNGVSSLLPADADIEDPEKLKKFKKIKSKLGEITRLKDQLASGKQLEINQLDKIKKEEELLKELKDLAL</sequence>
<protein>
    <recommendedName>
        <fullName evidence="3 9">Eukaryotic translation initiation factor 2A</fullName>
        <shortName evidence="9">eIF-2A</shortName>
    </recommendedName>
</protein>
<evidence type="ECO:0000259" key="11">
    <source>
        <dbReference type="Pfam" id="PF08662"/>
    </source>
</evidence>
<dbReference type="GeneID" id="117640658"/>
<dbReference type="Pfam" id="PF08662">
    <property type="entry name" value="eIF2A"/>
    <property type="match status" value="1"/>
</dbReference>
<evidence type="ECO:0000256" key="9">
    <source>
        <dbReference type="PIRNR" id="PIRNR017222"/>
    </source>
</evidence>
<evidence type="ECO:0000256" key="10">
    <source>
        <dbReference type="SAM" id="MobiDB-lite"/>
    </source>
</evidence>
<feature type="domain" description="Translation initiation factor beta propellor-like" evidence="11">
    <location>
        <begin position="219"/>
        <end position="413"/>
    </location>
</feature>
<keyword evidence="12" id="KW-1185">Reference proteome</keyword>
<evidence type="ECO:0000256" key="8">
    <source>
        <dbReference type="ARBA" id="ARBA00022917"/>
    </source>
</evidence>
<comment type="function">
    <text evidence="1 9">Functions in the early steps of protein synthesis of a small number of specific mRNAs. Acts by directing the binding of methionyl-tRNAi to 40S ribosomal subunits. In contrast to the eIF-2 complex, it binds methionyl-tRNAi to 40S subunits in a codon-dependent manner, whereas the eIF-2 complex binds methionyl-tRNAi to 40S subunits in a GTP-dependent manner.</text>
</comment>
<name>A0A6P8YH99_THRPL</name>
<evidence type="ECO:0000256" key="6">
    <source>
        <dbReference type="ARBA" id="ARBA00022737"/>
    </source>
</evidence>
<dbReference type="InterPro" id="IPR036322">
    <property type="entry name" value="WD40_repeat_dom_sf"/>
</dbReference>
<feature type="region of interest" description="Disordered" evidence="10">
    <location>
        <begin position="434"/>
        <end position="541"/>
    </location>
</feature>
<dbReference type="GO" id="GO:0003743">
    <property type="term" value="F:translation initiation factor activity"/>
    <property type="evidence" value="ECO:0007669"/>
    <property type="project" value="UniProtKB-UniRule"/>
</dbReference>
<evidence type="ECO:0000256" key="5">
    <source>
        <dbReference type="ARBA" id="ARBA00022574"/>
    </source>
</evidence>
<feature type="compositionally biased region" description="Basic residues" evidence="10">
    <location>
        <begin position="486"/>
        <end position="498"/>
    </location>
</feature>
<dbReference type="InterPro" id="IPR011387">
    <property type="entry name" value="TIF2A"/>
</dbReference>
<dbReference type="Proteomes" id="UP000515158">
    <property type="component" value="Unplaced"/>
</dbReference>
<dbReference type="InParanoid" id="A0A6P8YH99"/>
<dbReference type="PANTHER" id="PTHR13227:SF0">
    <property type="entry name" value="EUKARYOTIC TRANSLATION INITIATION FACTOR 2A"/>
    <property type="match status" value="1"/>
</dbReference>